<feature type="compositionally biased region" description="Low complexity" evidence="1">
    <location>
        <begin position="254"/>
        <end position="268"/>
    </location>
</feature>
<dbReference type="OrthoDB" id="331630at2759"/>
<gene>
    <name evidence="3" type="ORF">BN1204_059770</name>
    <name evidence="2" type="ORF">NCLIV_059770</name>
</gene>
<accession>F0VPA6</accession>
<evidence type="ECO:0000256" key="1">
    <source>
        <dbReference type="SAM" id="MobiDB-lite"/>
    </source>
</evidence>
<feature type="compositionally biased region" description="Basic and acidic residues" evidence="1">
    <location>
        <begin position="240"/>
        <end position="249"/>
    </location>
</feature>
<feature type="region of interest" description="Disordered" evidence="1">
    <location>
        <begin position="384"/>
        <end position="407"/>
    </location>
</feature>
<reference evidence="2" key="1">
    <citation type="submission" date="2011-02" db="EMBL/GenBank/DDBJ databases">
        <authorList>
            <person name="Aslett M."/>
        </authorList>
    </citation>
    <scope>NUCLEOTIDE SEQUENCE</scope>
    <source>
        <strain evidence="2">Liverpool</strain>
    </source>
</reference>
<feature type="region of interest" description="Disordered" evidence="1">
    <location>
        <begin position="467"/>
        <end position="498"/>
    </location>
</feature>
<feature type="region of interest" description="Disordered" evidence="1">
    <location>
        <begin position="89"/>
        <end position="174"/>
    </location>
</feature>
<dbReference type="GeneID" id="13440965"/>
<dbReference type="Proteomes" id="UP000007494">
    <property type="component" value="Chromosome XI"/>
</dbReference>
<sequence>MADAFPTMRKMGLTKMTDSVGTGHAACRGMVSGDSQSTAWRDVGPRRSESVLRQHPASDGRESQEDRALRNVDAMLRALEEDYRRTLSLGGEIQSGEEQVTTPAGEISRGIPGRSPRDEDVSDSLPRSGERKLPRRPFSNRRETVNEQELQEEQREQVTYPPSAEDRGVEPGSRVAAACSNGVLLSKSTDAQSREKCACVLALPRDGQETQTHRHSWLSEVDQVERERRDDSFRLSTGEESDRKGDLERNCYQSLPSSPSGCESSSPRSESEEETDETPAFYQPFSSQAASRCGASSENTTTRWDCRFDSSGFENADRRTGDWPDAKAFVRVSATSAVDIHLEEDATESRSSVSPSRVASTSDRCAYNLSRGCRYPLKSRTNGRKERRAFLSPEPRQSHEAPSHQRNVMDHASDAFGSSPALRLPSSGAALDCRDGALEPGENEDFPVAVWNAGVCVIVPAAIAGDEASAKPREIRAPSKGDASAAADSTNRTGVVAPSGKKAAAWNVRIRPRLAVPEDVKTQGARNTLHHRGGVSEEAASGGRNGGTADVVGPVSRTSPGVRSENGRLPEEIRDREESDLEIIRTTMERLILPRPFWMVEEGSVSPLHS</sequence>
<feature type="compositionally biased region" description="Basic and acidic residues" evidence="1">
    <location>
        <begin position="468"/>
        <end position="479"/>
    </location>
</feature>
<dbReference type="VEuPathDB" id="ToxoDB:NCLIV_059770"/>
<keyword evidence="4" id="KW-1185">Reference proteome</keyword>
<dbReference type="RefSeq" id="XP_003885580.1">
    <property type="nucleotide sequence ID" value="XM_003885531.1"/>
</dbReference>
<name>F0VPA6_NEOCL</name>
<reference evidence="2" key="2">
    <citation type="submission" date="2011-03" db="EMBL/GenBank/DDBJ databases">
        <title>Comparative genomics and transcriptomics of Neospora caninum and Toxoplasma gondii.</title>
        <authorList>
            <person name="Reid A.J."/>
            <person name="Sohal A."/>
            <person name="Harris D."/>
            <person name="Quail M."/>
            <person name="Sanders M."/>
            <person name="Berriman M."/>
            <person name="Wastling J.M."/>
            <person name="Pain A."/>
        </authorList>
    </citation>
    <scope>NUCLEOTIDE SEQUENCE</scope>
    <source>
        <strain evidence="2">Liverpool</strain>
    </source>
</reference>
<feature type="region of interest" description="Disordered" evidence="1">
    <location>
        <begin position="27"/>
        <end position="69"/>
    </location>
</feature>
<dbReference type="EMBL" id="LN714486">
    <property type="protein sequence ID" value="CEL70292.1"/>
    <property type="molecule type" value="Genomic_DNA"/>
</dbReference>
<reference evidence="4" key="3">
    <citation type="journal article" date="2012" name="PLoS Pathog.">
        <title>Comparative genomics of the apicomplexan parasites Toxoplasma gondii and Neospora caninum: Coccidia differing in host range and transmission strategy.</title>
        <authorList>
            <person name="Reid A.J."/>
            <person name="Vermont S.J."/>
            <person name="Cotton J.A."/>
            <person name="Harris D."/>
            <person name="Hill-Cawthorne G.A."/>
            <person name="Konen-Waisman S."/>
            <person name="Latham S.M."/>
            <person name="Mourier T."/>
            <person name="Norton R."/>
            <person name="Quail M.A."/>
            <person name="Sanders M."/>
            <person name="Shanmugam D."/>
            <person name="Sohal A."/>
            <person name="Wasmuth J.D."/>
            <person name="Brunk B."/>
            <person name="Grigg M.E."/>
            <person name="Howard J.C."/>
            <person name="Parkinson J."/>
            <person name="Roos D.S."/>
            <person name="Trees A.J."/>
            <person name="Berriman M."/>
            <person name="Pain A."/>
            <person name="Wastling J.M."/>
        </authorList>
    </citation>
    <scope>NUCLEOTIDE SEQUENCE [LARGE SCALE GENOMIC DNA]</scope>
    <source>
        <strain evidence="4">Liverpool</strain>
    </source>
</reference>
<dbReference type="AlphaFoldDB" id="F0VPA6"/>
<evidence type="ECO:0000313" key="2">
    <source>
        <dbReference type="EMBL" id="CBZ55552.1"/>
    </source>
</evidence>
<evidence type="ECO:0000313" key="4">
    <source>
        <dbReference type="Proteomes" id="UP000007494"/>
    </source>
</evidence>
<dbReference type="EMBL" id="FR823392">
    <property type="protein sequence ID" value="CBZ55552.1"/>
    <property type="molecule type" value="Genomic_DNA"/>
</dbReference>
<dbReference type="eggNOG" id="ENOG502QZ0J">
    <property type="taxonomic scope" value="Eukaryota"/>
</dbReference>
<reference evidence="3" key="4">
    <citation type="journal article" date="2015" name="PLoS ONE">
        <title>Comprehensive Evaluation of Toxoplasma gondii VEG and Neospora caninum LIV Genomes with Tachyzoite Stage Transcriptome and Proteome Defines Novel Transcript Features.</title>
        <authorList>
            <person name="Ramaprasad A."/>
            <person name="Mourier T."/>
            <person name="Naeem R."/>
            <person name="Malas T.B."/>
            <person name="Moussa E."/>
            <person name="Panigrahi A."/>
            <person name="Vermont S.J."/>
            <person name="Otto T.D."/>
            <person name="Wastling J."/>
            <person name="Pain A."/>
        </authorList>
    </citation>
    <scope>NUCLEOTIDE SEQUENCE</scope>
    <source>
        <strain evidence="3">Liverpool</strain>
    </source>
</reference>
<feature type="compositionally biased region" description="Basic and acidic residues" evidence="1">
    <location>
        <begin position="223"/>
        <end position="233"/>
    </location>
</feature>
<dbReference type="InParanoid" id="F0VPA6"/>
<feature type="region of interest" description="Disordered" evidence="1">
    <location>
        <begin position="521"/>
        <end position="568"/>
    </location>
</feature>
<feature type="compositionally biased region" description="Polar residues" evidence="1">
    <location>
        <begin position="284"/>
        <end position="294"/>
    </location>
</feature>
<feature type="compositionally biased region" description="Basic and acidic residues" evidence="1">
    <location>
        <begin position="43"/>
        <end position="69"/>
    </location>
</feature>
<evidence type="ECO:0000313" key="3">
    <source>
        <dbReference type="EMBL" id="CEL70292.1"/>
    </source>
</evidence>
<organism evidence="2 4">
    <name type="scientific">Neospora caninum (strain Liverpool)</name>
    <dbReference type="NCBI Taxonomy" id="572307"/>
    <lineage>
        <taxon>Eukaryota</taxon>
        <taxon>Sar</taxon>
        <taxon>Alveolata</taxon>
        <taxon>Apicomplexa</taxon>
        <taxon>Conoidasida</taxon>
        <taxon>Coccidia</taxon>
        <taxon>Eucoccidiorida</taxon>
        <taxon>Eimeriorina</taxon>
        <taxon>Sarcocystidae</taxon>
        <taxon>Neospora</taxon>
    </lineage>
</organism>
<feature type="compositionally biased region" description="Basic and acidic residues" evidence="1">
    <location>
        <begin position="396"/>
        <end position="407"/>
    </location>
</feature>
<protein>
    <submittedName>
        <fullName evidence="2">Uncharacterized protein</fullName>
    </submittedName>
</protein>
<feature type="region of interest" description="Disordered" evidence="1">
    <location>
        <begin position="208"/>
        <end position="294"/>
    </location>
</feature>
<proteinExistence type="predicted"/>
<dbReference type="OMA" id="VWNAGVC"/>